<reference evidence="1" key="1">
    <citation type="submission" date="2013-12" db="EMBL/GenBank/DDBJ databases">
        <title>The Genome Sequence of Aphanomyces astaci APO3.</title>
        <authorList>
            <consortium name="The Broad Institute Genomics Platform"/>
            <person name="Russ C."/>
            <person name="Tyler B."/>
            <person name="van West P."/>
            <person name="Dieguez-Uribeondo J."/>
            <person name="Young S.K."/>
            <person name="Zeng Q."/>
            <person name="Gargeya S."/>
            <person name="Fitzgerald M."/>
            <person name="Abouelleil A."/>
            <person name="Alvarado L."/>
            <person name="Chapman S.B."/>
            <person name="Gainer-Dewar J."/>
            <person name="Goldberg J."/>
            <person name="Griggs A."/>
            <person name="Gujja S."/>
            <person name="Hansen M."/>
            <person name="Howarth C."/>
            <person name="Imamovic A."/>
            <person name="Ireland A."/>
            <person name="Larimer J."/>
            <person name="McCowan C."/>
            <person name="Murphy C."/>
            <person name="Pearson M."/>
            <person name="Poon T.W."/>
            <person name="Priest M."/>
            <person name="Roberts A."/>
            <person name="Saif S."/>
            <person name="Shea T."/>
            <person name="Sykes S."/>
            <person name="Wortman J."/>
            <person name="Nusbaum C."/>
            <person name="Birren B."/>
        </authorList>
    </citation>
    <scope>NUCLEOTIDE SEQUENCE [LARGE SCALE GENOMIC DNA]</scope>
    <source>
        <strain evidence="1">APO3</strain>
    </source>
</reference>
<dbReference type="AlphaFoldDB" id="W4H2H4"/>
<dbReference type="RefSeq" id="XP_009825472.1">
    <property type="nucleotide sequence ID" value="XM_009827170.1"/>
</dbReference>
<protein>
    <submittedName>
        <fullName evidence="1">Uncharacterized protein</fullName>
    </submittedName>
</protein>
<organism evidence="1">
    <name type="scientific">Aphanomyces astaci</name>
    <name type="common">Crayfish plague agent</name>
    <dbReference type="NCBI Taxonomy" id="112090"/>
    <lineage>
        <taxon>Eukaryota</taxon>
        <taxon>Sar</taxon>
        <taxon>Stramenopiles</taxon>
        <taxon>Oomycota</taxon>
        <taxon>Saprolegniomycetes</taxon>
        <taxon>Saprolegniales</taxon>
        <taxon>Verrucalvaceae</taxon>
        <taxon>Aphanomyces</taxon>
    </lineage>
</organism>
<dbReference type="GeneID" id="20805186"/>
<dbReference type="EMBL" id="KI913118">
    <property type="protein sequence ID" value="ETV85454.1"/>
    <property type="molecule type" value="Genomic_DNA"/>
</dbReference>
<sequence length="166" mass="18588">MLRNLITRNISNEIDPRNLLRVNAANYETSLNAMSMQALGDAIVKGLQGTIQFSPAFGPVASLAPTRLAPAPATKPATIPRRQATLDSFVLYAVVPTARSAMDAWNQWYTSDPQLGLFQPLRSFTKEMIRADRRKYSERLTLSKAFANSYSNTLSEVRKRKREGRL</sequence>
<name>W4H2H4_APHAT</name>
<accession>W4H2H4</accession>
<proteinExistence type="predicted"/>
<evidence type="ECO:0000313" key="1">
    <source>
        <dbReference type="EMBL" id="ETV85454.1"/>
    </source>
</evidence>
<dbReference type="VEuPathDB" id="FungiDB:H257_03190"/>
<gene>
    <name evidence="1" type="ORF">H257_03190</name>
</gene>